<reference evidence="8" key="3">
    <citation type="journal article" date="2014" name="Nature">
        <title>Elephant shark genome provides unique insights into gnathostome evolution.</title>
        <authorList>
            <consortium name="International Elephant Shark Genome Sequencing Consortium"/>
            <person name="Venkatesh B."/>
            <person name="Lee A.P."/>
            <person name="Ravi V."/>
            <person name="Maurya A.K."/>
            <person name="Lian M.M."/>
            <person name="Swann J.B."/>
            <person name="Ohta Y."/>
            <person name="Flajnik M.F."/>
            <person name="Sutoh Y."/>
            <person name="Kasahara M."/>
            <person name="Hoon S."/>
            <person name="Gangu V."/>
            <person name="Roy S.W."/>
            <person name="Irimia M."/>
            <person name="Korzh V."/>
            <person name="Kondrychyn I."/>
            <person name="Lim Z.W."/>
            <person name="Tay B.H."/>
            <person name="Tohari S."/>
            <person name="Kong K.W."/>
            <person name="Ho S."/>
            <person name="Lorente-Galdos B."/>
            <person name="Quilez J."/>
            <person name="Marques-Bonet T."/>
            <person name="Raney B.J."/>
            <person name="Ingham P.W."/>
            <person name="Tay A."/>
            <person name="Hillier L.W."/>
            <person name="Minx P."/>
            <person name="Boehm T."/>
            <person name="Wilson R.K."/>
            <person name="Brenner S."/>
            <person name="Warren W.C."/>
        </authorList>
    </citation>
    <scope>NUCLEOTIDE SEQUENCE [LARGE SCALE GENOMIC DNA]</scope>
</reference>
<evidence type="ECO:0000256" key="1">
    <source>
        <dbReference type="ARBA" id="ARBA00022670"/>
    </source>
</evidence>
<evidence type="ECO:0000313" key="7">
    <source>
        <dbReference type="Ensembl" id="ENSCMIP00000048119.1"/>
    </source>
</evidence>
<reference evidence="8" key="2">
    <citation type="journal article" date="2007" name="PLoS Biol.">
        <title>Survey sequencing and comparative analysis of the elephant shark (Callorhinchus milii) genome.</title>
        <authorList>
            <person name="Venkatesh B."/>
            <person name="Kirkness E.F."/>
            <person name="Loh Y.H."/>
            <person name="Halpern A.L."/>
            <person name="Lee A.P."/>
            <person name="Johnson J."/>
            <person name="Dandona N."/>
            <person name="Viswanathan L.D."/>
            <person name="Tay A."/>
            <person name="Venter J.C."/>
            <person name="Strausberg R.L."/>
            <person name="Brenner S."/>
        </authorList>
    </citation>
    <scope>NUCLEOTIDE SEQUENCE [LARGE SCALE GENOMIC DNA]</scope>
</reference>
<dbReference type="InterPro" id="IPR043504">
    <property type="entry name" value="Peptidase_S1_PA_chymotrypsin"/>
</dbReference>
<proteinExistence type="predicted"/>
<dbReference type="FunFam" id="2.40.10.10:FF:000003">
    <property type="entry name" value="Transmembrane serine protease 3"/>
    <property type="match status" value="1"/>
</dbReference>
<dbReference type="InParanoid" id="A0A4W3JX85"/>
<evidence type="ECO:0000313" key="8">
    <source>
        <dbReference type="Proteomes" id="UP000314986"/>
    </source>
</evidence>
<name>A0A4W3JX85_CALMI</name>
<dbReference type="STRING" id="7868.ENSCMIP00000048119"/>
<dbReference type="PRINTS" id="PR00722">
    <property type="entry name" value="CHYMOTRYPSIN"/>
</dbReference>
<organism evidence="7 8">
    <name type="scientific">Callorhinchus milii</name>
    <name type="common">Ghost shark</name>
    <dbReference type="NCBI Taxonomy" id="7868"/>
    <lineage>
        <taxon>Eukaryota</taxon>
        <taxon>Metazoa</taxon>
        <taxon>Chordata</taxon>
        <taxon>Craniata</taxon>
        <taxon>Vertebrata</taxon>
        <taxon>Chondrichthyes</taxon>
        <taxon>Holocephali</taxon>
        <taxon>Chimaeriformes</taxon>
        <taxon>Callorhinchidae</taxon>
        <taxon>Callorhinchus</taxon>
    </lineage>
</organism>
<dbReference type="Ensembl" id="ENSCMIT00000048793.1">
    <property type="protein sequence ID" value="ENSCMIP00000048119.1"/>
    <property type="gene ID" value="ENSCMIG00000019681.1"/>
</dbReference>
<reference evidence="7" key="4">
    <citation type="submission" date="2025-08" db="UniProtKB">
        <authorList>
            <consortium name="Ensembl"/>
        </authorList>
    </citation>
    <scope>IDENTIFICATION</scope>
</reference>
<dbReference type="PROSITE" id="PS50240">
    <property type="entry name" value="TRYPSIN_DOM"/>
    <property type="match status" value="1"/>
</dbReference>
<accession>A0A4W3JX85</accession>
<evidence type="ECO:0000256" key="4">
    <source>
        <dbReference type="ARBA" id="ARBA00023157"/>
    </source>
</evidence>
<evidence type="ECO:0000256" key="2">
    <source>
        <dbReference type="ARBA" id="ARBA00022801"/>
    </source>
</evidence>
<dbReference type="GO" id="GO:0004252">
    <property type="term" value="F:serine-type endopeptidase activity"/>
    <property type="evidence" value="ECO:0007669"/>
    <property type="project" value="InterPro"/>
</dbReference>
<dbReference type="AlphaFoldDB" id="A0A4W3JX85"/>
<dbReference type="PROSITE" id="PS00134">
    <property type="entry name" value="TRYPSIN_HIS"/>
    <property type="match status" value="1"/>
</dbReference>
<dbReference type="GeneTree" id="ENSGT00940000155418"/>
<evidence type="ECO:0000259" key="6">
    <source>
        <dbReference type="PROSITE" id="PS50240"/>
    </source>
</evidence>
<dbReference type="Proteomes" id="UP000314986">
    <property type="component" value="Unassembled WGS sequence"/>
</dbReference>
<feature type="domain" description="Peptidase S1" evidence="6">
    <location>
        <begin position="78"/>
        <end position="317"/>
    </location>
</feature>
<keyword evidence="4" id="KW-1015">Disulfide bond</keyword>
<dbReference type="InterPro" id="IPR001254">
    <property type="entry name" value="Trypsin_dom"/>
</dbReference>
<dbReference type="InterPro" id="IPR009003">
    <property type="entry name" value="Peptidase_S1_PA"/>
</dbReference>
<dbReference type="CDD" id="cd00190">
    <property type="entry name" value="Tryp_SPc"/>
    <property type="match status" value="1"/>
</dbReference>
<dbReference type="SUPFAM" id="SSF50494">
    <property type="entry name" value="Trypsin-like serine proteases"/>
    <property type="match status" value="1"/>
</dbReference>
<protein>
    <recommendedName>
        <fullName evidence="6">Peptidase S1 domain-containing protein</fullName>
    </recommendedName>
</protein>
<dbReference type="PANTHER" id="PTHR24252:SF17">
    <property type="entry name" value="SUPPRESSOR OF TUMORIGENICITY 14 PROTEIN HOMOLOG-RELATED"/>
    <property type="match status" value="1"/>
</dbReference>
<evidence type="ECO:0000256" key="5">
    <source>
        <dbReference type="RuleBase" id="RU363034"/>
    </source>
</evidence>
<keyword evidence="1 5" id="KW-0645">Protease</keyword>
<dbReference type="InterPro" id="IPR001314">
    <property type="entry name" value="Peptidase_S1A"/>
</dbReference>
<sequence>VRFGSLVVTLLLLSDTRKIKIKNSTQSYILRPNGFIDKAYVDILVLRFWKRKWNSAKPRAFFSLYADCGNLPRLNSRIIGGHETQISNWPWLVSLHFHSFGHVCAATVINRKWLLSAAHCYQDTYKAKYSDITMWKAIFGIDSQYLSTSAVTQTIKRLIQHEQYDDTTLNYDITLLELSAPIAFNENIQPVCLPSSSHVFPAGKSCHIVGWGAKQENGECPISLHLQVATVKIIDQALCNKRMKHQITTQMLCAGYLTGEIDACDGDSGGPLLCEESSGKWFVAGVVSAGEGCARSGLAGIYTRLAKFYNWMHEKMGVGGNL</sequence>
<dbReference type="InterPro" id="IPR033116">
    <property type="entry name" value="TRYPSIN_SER"/>
</dbReference>
<dbReference type="Pfam" id="PF00089">
    <property type="entry name" value="Trypsin"/>
    <property type="match status" value="1"/>
</dbReference>
<dbReference type="InterPro" id="IPR018114">
    <property type="entry name" value="TRYPSIN_HIS"/>
</dbReference>
<reference evidence="8" key="1">
    <citation type="journal article" date="2006" name="Science">
        <title>Ancient noncoding elements conserved in the human genome.</title>
        <authorList>
            <person name="Venkatesh B."/>
            <person name="Kirkness E.F."/>
            <person name="Loh Y.H."/>
            <person name="Halpern A.L."/>
            <person name="Lee A.P."/>
            <person name="Johnson J."/>
            <person name="Dandona N."/>
            <person name="Viswanathan L.D."/>
            <person name="Tay A."/>
            <person name="Venter J.C."/>
            <person name="Strausberg R.L."/>
            <person name="Brenner S."/>
        </authorList>
    </citation>
    <scope>NUCLEOTIDE SEQUENCE [LARGE SCALE GENOMIC DNA]</scope>
</reference>
<keyword evidence="8" id="KW-1185">Reference proteome</keyword>
<dbReference type="PROSITE" id="PS00135">
    <property type="entry name" value="TRYPSIN_SER"/>
    <property type="match status" value="1"/>
</dbReference>
<dbReference type="PANTHER" id="PTHR24252">
    <property type="entry name" value="ACROSIN-RELATED"/>
    <property type="match status" value="1"/>
</dbReference>
<reference evidence="7" key="5">
    <citation type="submission" date="2025-09" db="UniProtKB">
        <authorList>
            <consortium name="Ensembl"/>
        </authorList>
    </citation>
    <scope>IDENTIFICATION</scope>
</reference>
<keyword evidence="3 5" id="KW-0720">Serine protease</keyword>
<keyword evidence="2 5" id="KW-0378">Hydrolase</keyword>
<dbReference type="GO" id="GO:0006508">
    <property type="term" value="P:proteolysis"/>
    <property type="evidence" value="ECO:0007669"/>
    <property type="project" value="UniProtKB-KW"/>
</dbReference>
<evidence type="ECO:0000256" key="3">
    <source>
        <dbReference type="ARBA" id="ARBA00022825"/>
    </source>
</evidence>
<dbReference type="SMART" id="SM00020">
    <property type="entry name" value="Tryp_SPc"/>
    <property type="match status" value="1"/>
</dbReference>
<dbReference type="Gene3D" id="2.40.10.10">
    <property type="entry name" value="Trypsin-like serine proteases"/>
    <property type="match status" value="2"/>
</dbReference>